<dbReference type="InParanoid" id="A0A067MV88"/>
<name>A0A067MV88_BOTB1</name>
<dbReference type="AlphaFoldDB" id="A0A067MV88"/>
<dbReference type="Proteomes" id="UP000027195">
    <property type="component" value="Unassembled WGS sequence"/>
</dbReference>
<reference evidence="2" key="1">
    <citation type="journal article" date="2014" name="Proc. Natl. Acad. Sci. U.S.A.">
        <title>Extensive sampling of basidiomycete genomes demonstrates inadequacy of the white-rot/brown-rot paradigm for wood decay fungi.</title>
        <authorList>
            <person name="Riley R."/>
            <person name="Salamov A.A."/>
            <person name="Brown D.W."/>
            <person name="Nagy L.G."/>
            <person name="Floudas D."/>
            <person name="Held B.W."/>
            <person name="Levasseur A."/>
            <person name="Lombard V."/>
            <person name="Morin E."/>
            <person name="Otillar R."/>
            <person name="Lindquist E.A."/>
            <person name="Sun H."/>
            <person name="LaButti K.M."/>
            <person name="Schmutz J."/>
            <person name="Jabbour D."/>
            <person name="Luo H."/>
            <person name="Baker S.E."/>
            <person name="Pisabarro A.G."/>
            <person name="Walton J.D."/>
            <person name="Blanchette R.A."/>
            <person name="Henrissat B."/>
            <person name="Martin F."/>
            <person name="Cullen D."/>
            <person name="Hibbett D.S."/>
            <person name="Grigoriev I.V."/>
        </authorList>
    </citation>
    <scope>NUCLEOTIDE SEQUENCE [LARGE SCALE GENOMIC DNA]</scope>
    <source>
        <strain evidence="2">FD-172 SS1</strain>
    </source>
</reference>
<organism evidence="1 2">
    <name type="scientific">Botryobasidium botryosum (strain FD-172 SS1)</name>
    <dbReference type="NCBI Taxonomy" id="930990"/>
    <lineage>
        <taxon>Eukaryota</taxon>
        <taxon>Fungi</taxon>
        <taxon>Dikarya</taxon>
        <taxon>Basidiomycota</taxon>
        <taxon>Agaricomycotina</taxon>
        <taxon>Agaricomycetes</taxon>
        <taxon>Cantharellales</taxon>
        <taxon>Botryobasidiaceae</taxon>
        <taxon>Botryobasidium</taxon>
    </lineage>
</organism>
<gene>
    <name evidence="1" type="ORF">BOTBODRAFT_445173</name>
</gene>
<accession>A0A067MV88</accession>
<dbReference type="HOGENOM" id="CLU_2320022_0_0_1"/>
<dbReference type="EMBL" id="KL198019">
    <property type="protein sequence ID" value="KDQ19663.1"/>
    <property type="molecule type" value="Genomic_DNA"/>
</dbReference>
<evidence type="ECO:0000313" key="2">
    <source>
        <dbReference type="Proteomes" id="UP000027195"/>
    </source>
</evidence>
<keyword evidence="2" id="KW-1185">Reference proteome</keyword>
<proteinExistence type="predicted"/>
<evidence type="ECO:0000313" key="1">
    <source>
        <dbReference type="EMBL" id="KDQ19663.1"/>
    </source>
</evidence>
<sequence>MGIPFRRIQGGVRAPIFRLRTLCITGRASPKRRFSFLQLGIWRCLTARAADSRWRMALDLEATSNIGIHEFKARVKEGVDYSGMKILACRSYIEERMPR</sequence>
<protein>
    <submittedName>
        <fullName evidence="1">Uncharacterized protein</fullName>
    </submittedName>
</protein>